<feature type="compositionally biased region" description="Basic and acidic residues" evidence="2">
    <location>
        <begin position="385"/>
        <end position="404"/>
    </location>
</feature>
<protein>
    <submittedName>
        <fullName evidence="4">Ankyrin repeat protein</fullName>
    </submittedName>
</protein>
<accession>A0A378KZG4</accession>
<dbReference type="RefSeq" id="WP_115148774.1">
    <property type="nucleotide sequence ID" value="NZ_CAAAIL010000001.1"/>
</dbReference>
<feature type="region of interest" description="Disordered" evidence="2">
    <location>
        <begin position="482"/>
        <end position="658"/>
    </location>
</feature>
<proteinExistence type="predicted"/>
<evidence type="ECO:0000256" key="1">
    <source>
        <dbReference type="SAM" id="Coils"/>
    </source>
</evidence>
<feature type="compositionally biased region" description="Basic and acidic residues" evidence="2">
    <location>
        <begin position="616"/>
        <end position="631"/>
    </location>
</feature>
<feature type="compositionally biased region" description="Basic and acidic residues" evidence="2">
    <location>
        <begin position="672"/>
        <end position="682"/>
    </location>
</feature>
<evidence type="ECO:0000313" key="4">
    <source>
        <dbReference type="EMBL" id="STY18768.1"/>
    </source>
</evidence>
<dbReference type="STRING" id="45072.Lqua_2554"/>
<keyword evidence="1" id="KW-0175">Coiled coil</keyword>
<name>A0A378KZG4_9GAMM</name>
<dbReference type="OrthoDB" id="5648979at2"/>
<feature type="compositionally biased region" description="Basic and acidic residues" evidence="2">
    <location>
        <begin position="436"/>
        <end position="455"/>
    </location>
</feature>
<feature type="compositionally biased region" description="Basic and acidic residues" evidence="2">
    <location>
        <begin position="514"/>
        <end position="526"/>
    </location>
</feature>
<dbReference type="Proteomes" id="UP000254230">
    <property type="component" value="Unassembled WGS sequence"/>
</dbReference>
<keyword evidence="3" id="KW-1133">Transmembrane helix</keyword>
<feature type="compositionally biased region" description="Basic and acidic residues" evidence="2">
    <location>
        <begin position="412"/>
        <end position="424"/>
    </location>
</feature>
<feature type="compositionally biased region" description="Basic and acidic residues" evidence="2">
    <location>
        <begin position="641"/>
        <end position="658"/>
    </location>
</feature>
<dbReference type="PANTHER" id="PTHR28076">
    <property type="entry name" value="SPORULATION-SPECIFIC PROTEIN 71"/>
    <property type="match status" value="1"/>
</dbReference>
<feature type="region of interest" description="Disordered" evidence="2">
    <location>
        <begin position="672"/>
        <end position="709"/>
    </location>
</feature>
<reference evidence="4 5" key="1">
    <citation type="submission" date="2018-06" db="EMBL/GenBank/DDBJ databases">
        <authorList>
            <consortium name="Pathogen Informatics"/>
            <person name="Doyle S."/>
        </authorList>
    </citation>
    <scope>NUCLEOTIDE SEQUENCE [LARGE SCALE GENOMIC DNA]</scope>
    <source>
        <strain evidence="4 5">NCTC12376</strain>
    </source>
</reference>
<organism evidence="4 5">
    <name type="scientific">Legionella quateirensis</name>
    <dbReference type="NCBI Taxonomy" id="45072"/>
    <lineage>
        <taxon>Bacteria</taxon>
        <taxon>Pseudomonadati</taxon>
        <taxon>Pseudomonadota</taxon>
        <taxon>Gammaproteobacteria</taxon>
        <taxon>Legionellales</taxon>
        <taxon>Legionellaceae</taxon>
        <taxon>Legionella</taxon>
    </lineage>
</organism>
<feature type="compositionally biased region" description="Basic and acidic residues" evidence="2">
    <location>
        <begin position="487"/>
        <end position="503"/>
    </location>
</feature>
<gene>
    <name evidence="4" type="primary">arp_6</name>
    <name evidence="4" type="ORF">NCTC12376_02589</name>
</gene>
<dbReference type="AlphaFoldDB" id="A0A378KZG4"/>
<feature type="coiled-coil region" evidence="1">
    <location>
        <begin position="228"/>
        <end position="255"/>
    </location>
</feature>
<feature type="compositionally biased region" description="Basic and acidic residues" evidence="2">
    <location>
        <begin position="692"/>
        <end position="707"/>
    </location>
</feature>
<feature type="compositionally biased region" description="Basic and acidic residues" evidence="2">
    <location>
        <begin position="589"/>
        <end position="605"/>
    </location>
</feature>
<evidence type="ECO:0000256" key="3">
    <source>
        <dbReference type="SAM" id="Phobius"/>
    </source>
</evidence>
<evidence type="ECO:0000313" key="5">
    <source>
        <dbReference type="Proteomes" id="UP000254230"/>
    </source>
</evidence>
<dbReference type="PANTHER" id="PTHR28076:SF1">
    <property type="entry name" value="PROSPORE MEMBRANE ADAPTER PROTEIN SPO71"/>
    <property type="match status" value="1"/>
</dbReference>
<dbReference type="EMBL" id="UGOW01000001">
    <property type="protein sequence ID" value="STY18768.1"/>
    <property type="molecule type" value="Genomic_DNA"/>
</dbReference>
<keyword evidence="3" id="KW-0812">Transmembrane</keyword>
<feature type="compositionally biased region" description="Basic and acidic residues" evidence="2">
    <location>
        <begin position="538"/>
        <end position="554"/>
    </location>
</feature>
<feature type="region of interest" description="Disordered" evidence="2">
    <location>
        <begin position="378"/>
        <end position="458"/>
    </location>
</feature>
<dbReference type="GO" id="GO:1902657">
    <property type="term" value="P:protein localization to prospore membrane"/>
    <property type="evidence" value="ECO:0007669"/>
    <property type="project" value="InterPro"/>
</dbReference>
<dbReference type="InterPro" id="IPR040345">
    <property type="entry name" value="Mug56/Spo71"/>
</dbReference>
<sequence>MPFPKLSAVLNNCPLHALTPEIKDEILKFGENELYDNQHRAGYINLKNIFAAFYGFDPSEFSWNKFAGIMNCYNAFDTQIILGPPLRVFMKEPMAQDEFVPGIAMANDTTTEEYINSMTEIQPHTGRYASLAPDEVYKYVSKDLGLSLTYHPQNGQVTNLEAPNSLSTVHIFHQGGLDGAQAGGHWERTDKGQESLNVQNYDDTQLNGVIQLLGENTGVNPYGFELLKKHIQINAKTLEEHNESLQLDYEIAEINIATTQILKYIENINSVPKVYAVNLLGNGLSEITRRFIDQYEFVEVEPYQIFENWIRALDGFKPALDEREQLVLKQLRVPVPQTLFPVEPEKTLHEELEANEELAQILRDIERFENEELNQRASEQLARQLQDEERLAQEEDERNQRESEQLAQRLALESERQNVKHDDPVPDTSEQLAKQLQDEERLAQEEEERNQRESEQLAQRLAMESEHQNVKQDDLVPDTSEQLAKQLQDEERLAQEEEERNQRESAQLAQRLAMESEHQNVKHDDPVPDTSEQLAKQLQDEERLAQEEEERNQRESAQLAQKLALESERQNVKHDDPVPDTSEQLAKQLQDEERLAQEEEERNQRESAQLAQRLAMESEHQNDKQDDHVPDTSEQLARQLQNEERLAQEEEERLQREGEQLAQRLALESEHQTVKHADHVPDTSEQLARQLQNEERLAQEEEERNQRASEQLALKLTAEPSPKYNSIRDTREPLASELLEEEQRTEVTQRESKLKKDKLKPMKLLEAQHSFQIHLDSLKEKMDDLAKRRNEKISNPAKFEALDKAWNAANTLHTEITKAGDLYFSNPKPQTYKQFEETCKALIDTAHTKLDKHRGWSEFLVNFALGVLTLGLGLVIKGAVNLLMNQSFFFVHKTKSSELLDDIENDINNSAPSA</sequence>
<feature type="compositionally biased region" description="Basic and acidic residues" evidence="2">
    <location>
        <begin position="565"/>
        <end position="577"/>
    </location>
</feature>
<keyword evidence="3" id="KW-0472">Membrane</keyword>
<evidence type="ECO:0000256" key="2">
    <source>
        <dbReference type="SAM" id="MobiDB-lite"/>
    </source>
</evidence>
<feature type="transmembrane region" description="Helical" evidence="3">
    <location>
        <begin position="859"/>
        <end position="883"/>
    </location>
</feature>